<protein>
    <submittedName>
        <fullName evidence="2">Cysteine-rich CPCC</fullName>
    </submittedName>
</protein>
<reference evidence="2 3" key="1">
    <citation type="submission" date="2017-02" db="EMBL/GenBank/DDBJ databases">
        <authorList>
            <person name="Peterson S.W."/>
        </authorList>
    </citation>
    <scope>NUCLEOTIDE SEQUENCE [LARGE SCALE GENOMIC DNA]</scope>
    <source>
        <strain evidence="2 3">ATCC 17233</strain>
    </source>
</reference>
<dbReference type="OrthoDB" id="1456570at2"/>
<accession>A0A1T4PS70</accession>
<dbReference type="Proteomes" id="UP000189857">
    <property type="component" value="Unassembled WGS sequence"/>
</dbReference>
<evidence type="ECO:0000313" key="2">
    <source>
        <dbReference type="EMBL" id="SJZ94405.1"/>
    </source>
</evidence>
<dbReference type="Pfam" id="PF14206">
    <property type="entry name" value="Cys_rich_CPCC"/>
    <property type="match status" value="2"/>
</dbReference>
<dbReference type="InterPro" id="IPR025983">
    <property type="entry name" value="Cys_rich_CPCC"/>
</dbReference>
<dbReference type="AlphaFoldDB" id="A0A1T4PS70"/>
<evidence type="ECO:0000259" key="1">
    <source>
        <dbReference type="Pfam" id="PF14206"/>
    </source>
</evidence>
<proteinExistence type="predicted"/>
<dbReference type="SUPFAM" id="SSF57802">
    <property type="entry name" value="Rubredoxin-like"/>
    <property type="match status" value="1"/>
</dbReference>
<dbReference type="EMBL" id="FUXA01000014">
    <property type="protein sequence ID" value="SJZ94405.1"/>
    <property type="molecule type" value="Genomic_DNA"/>
</dbReference>
<organism evidence="2 3">
    <name type="scientific">Eubacterium ruminantium</name>
    <dbReference type="NCBI Taxonomy" id="42322"/>
    <lineage>
        <taxon>Bacteria</taxon>
        <taxon>Bacillati</taxon>
        <taxon>Bacillota</taxon>
        <taxon>Clostridia</taxon>
        <taxon>Eubacteriales</taxon>
        <taxon>Eubacteriaceae</taxon>
        <taxon>Eubacterium</taxon>
    </lineage>
</organism>
<evidence type="ECO:0000313" key="3">
    <source>
        <dbReference type="Proteomes" id="UP000189857"/>
    </source>
</evidence>
<feature type="domain" description="Cysteine-rich CPCC" evidence="1">
    <location>
        <begin position="58"/>
        <end position="107"/>
    </location>
</feature>
<keyword evidence="3" id="KW-1185">Reference proteome</keyword>
<gene>
    <name evidence="2" type="ORF">SAMN02745110_02103</name>
</gene>
<feature type="domain" description="Cysteine-rich CPCC" evidence="1">
    <location>
        <begin position="7"/>
        <end position="36"/>
    </location>
</feature>
<name>A0A1T4PS70_9FIRM</name>
<sequence length="109" mass="12731">MKKKKVICLCCGYRTLDERGAFDICPVCFWEDDVYIMFEKIDQTGEIDAIYNHNNCDDDDYNGEDVLDIKSSANHLLTLRQGRENYKKIGACCKEELKYCRKPKKSEMV</sequence>
<dbReference type="RefSeq" id="WP_078787909.1">
    <property type="nucleotide sequence ID" value="NZ_FMTO01000013.1"/>
</dbReference>